<dbReference type="InterPro" id="IPR002656">
    <property type="entry name" value="Acyl_transf_3_dom"/>
</dbReference>
<evidence type="ECO:0000256" key="3">
    <source>
        <dbReference type="ARBA" id="ARBA00022475"/>
    </source>
</evidence>
<protein>
    <submittedName>
        <fullName evidence="9">Acyltransferase</fullName>
    </submittedName>
</protein>
<keyword evidence="5 7" id="KW-1133">Transmembrane helix</keyword>
<comment type="caution">
    <text evidence="9">The sequence shown here is derived from an EMBL/GenBank/DDBJ whole genome shotgun (WGS) entry which is preliminary data.</text>
</comment>
<organism evidence="9 10">
    <name type="scientific">Eisenbergiella massiliensis</name>
    <dbReference type="NCBI Taxonomy" id="1720294"/>
    <lineage>
        <taxon>Bacteria</taxon>
        <taxon>Bacillati</taxon>
        <taxon>Bacillota</taxon>
        <taxon>Clostridia</taxon>
        <taxon>Lachnospirales</taxon>
        <taxon>Lachnospiraceae</taxon>
        <taxon>Eisenbergiella</taxon>
    </lineage>
</organism>
<evidence type="ECO:0000256" key="6">
    <source>
        <dbReference type="ARBA" id="ARBA00023136"/>
    </source>
</evidence>
<feature type="transmembrane region" description="Helical" evidence="7">
    <location>
        <begin position="20"/>
        <end position="40"/>
    </location>
</feature>
<feature type="transmembrane region" description="Helical" evidence="7">
    <location>
        <begin position="217"/>
        <end position="241"/>
    </location>
</feature>
<evidence type="ECO:0000256" key="2">
    <source>
        <dbReference type="ARBA" id="ARBA00007400"/>
    </source>
</evidence>
<evidence type="ECO:0000256" key="1">
    <source>
        <dbReference type="ARBA" id="ARBA00004651"/>
    </source>
</evidence>
<dbReference type="GO" id="GO:0016413">
    <property type="term" value="F:O-acetyltransferase activity"/>
    <property type="evidence" value="ECO:0007669"/>
    <property type="project" value="TreeGrafter"/>
</dbReference>
<dbReference type="GO" id="GO:0009246">
    <property type="term" value="P:enterobacterial common antigen biosynthetic process"/>
    <property type="evidence" value="ECO:0007669"/>
    <property type="project" value="TreeGrafter"/>
</dbReference>
<dbReference type="Pfam" id="PF01757">
    <property type="entry name" value="Acyl_transf_3"/>
    <property type="match status" value="1"/>
</dbReference>
<name>A0A3E3HZB3_9FIRM</name>
<feature type="transmembrane region" description="Helical" evidence="7">
    <location>
        <begin position="184"/>
        <end position="205"/>
    </location>
</feature>
<feature type="transmembrane region" description="Helical" evidence="7">
    <location>
        <begin position="157"/>
        <end position="178"/>
    </location>
</feature>
<dbReference type="PANTHER" id="PTHR40074:SF2">
    <property type="entry name" value="O-ACETYLTRANSFERASE WECH"/>
    <property type="match status" value="1"/>
</dbReference>
<dbReference type="AlphaFoldDB" id="A0A3E3HZB3"/>
<gene>
    <name evidence="9" type="ORF">DXC51_20140</name>
</gene>
<feature type="transmembrane region" description="Helical" evidence="7">
    <location>
        <begin position="127"/>
        <end position="145"/>
    </location>
</feature>
<dbReference type="Proteomes" id="UP000260812">
    <property type="component" value="Unassembled WGS sequence"/>
</dbReference>
<feature type="domain" description="Acyltransferase 3" evidence="8">
    <location>
        <begin position="1"/>
        <end position="271"/>
    </location>
</feature>
<comment type="similarity">
    <text evidence="2">Belongs to the acyltransferase 3 family.</text>
</comment>
<evidence type="ECO:0000313" key="9">
    <source>
        <dbReference type="EMBL" id="RGE57145.1"/>
    </source>
</evidence>
<feature type="transmembrane region" description="Helical" evidence="7">
    <location>
        <begin position="95"/>
        <end position="115"/>
    </location>
</feature>
<keyword evidence="9" id="KW-0012">Acyltransferase</keyword>
<comment type="subcellular location">
    <subcellularLocation>
        <location evidence="1">Cell membrane</location>
        <topology evidence="1">Multi-pass membrane protein</topology>
    </subcellularLocation>
</comment>
<accession>A0A3E3HZB3</accession>
<evidence type="ECO:0000256" key="7">
    <source>
        <dbReference type="SAM" id="Phobius"/>
    </source>
</evidence>
<keyword evidence="10" id="KW-1185">Reference proteome</keyword>
<dbReference type="EMBL" id="QVLV01000017">
    <property type="protein sequence ID" value="RGE57145.1"/>
    <property type="molecule type" value="Genomic_DNA"/>
</dbReference>
<dbReference type="GO" id="GO:0005886">
    <property type="term" value="C:plasma membrane"/>
    <property type="evidence" value="ECO:0007669"/>
    <property type="project" value="UniProtKB-SubCell"/>
</dbReference>
<keyword evidence="6 7" id="KW-0472">Membrane</keyword>
<feature type="transmembrane region" description="Helical" evidence="7">
    <location>
        <begin position="253"/>
        <end position="274"/>
    </location>
</feature>
<keyword evidence="3" id="KW-1003">Cell membrane</keyword>
<keyword evidence="9" id="KW-0808">Transferase</keyword>
<reference evidence="9" key="1">
    <citation type="submission" date="2018-08" db="EMBL/GenBank/DDBJ databases">
        <title>A genome reference for cultivated species of the human gut microbiota.</title>
        <authorList>
            <person name="Zou Y."/>
            <person name="Xue W."/>
            <person name="Luo G."/>
        </authorList>
    </citation>
    <scope>NUCLEOTIDE SEQUENCE [LARGE SCALE GENOMIC DNA]</scope>
    <source>
        <strain evidence="9">TF05-5AC</strain>
    </source>
</reference>
<evidence type="ECO:0000313" key="10">
    <source>
        <dbReference type="Proteomes" id="UP000260812"/>
    </source>
</evidence>
<feature type="transmembrane region" description="Helical" evidence="7">
    <location>
        <begin position="64"/>
        <end position="83"/>
    </location>
</feature>
<proteinExistence type="inferred from homology"/>
<keyword evidence="4 7" id="KW-0812">Transmembrane</keyword>
<evidence type="ECO:0000259" key="8">
    <source>
        <dbReference type="Pfam" id="PF01757"/>
    </source>
</evidence>
<evidence type="ECO:0000256" key="4">
    <source>
        <dbReference type="ARBA" id="ARBA00022692"/>
    </source>
</evidence>
<sequence length="285" mass="33004">MISGALFLGSNSSISIKKLYLNKIFHLLILYIVWSIFYAVDDIGVNITINNIKLLIEKSWYHKYHMWFIPSIITIYILAPVLYTIVHNDEKIFKYIITVFILFGIIKSSIIIIPFLNHDVIDFINRFNVDLCQGCGYFMLGYYLSKVNLRNVNLRGLLILLIVLFGTSIKVNELYAVFYNESSGLLYGYYNCFTCAEGIIVFLLIRKALQNIKLNNIWVVLSKCSLGIYLIHPFIIEHLYFNFGFNINFCNPAISILILTLLVFLVSFILIFILHKIPILNKILV</sequence>
<dbReference type="PANTHER" id="PTHR40074">
    <property type="entry name" value="O-ACETYLTRANSFERASE WECH"/>
    <property type="match status" value="1"/>
</dbReference>
<evidence type="ECO:0000256" key="5">
    <source>
        <dbReference type="ARBA" id="ARBA00022989"/>
    </source>
</evidence>